<keyword evidence="1" id="KW-1133">Transmembrane helix</keyword>
<dbReference type="AlphaFoldDB" id="A0A3M0GA97"/>
<feature type="transmembrane region" description="Helical" evidence="1">
    <location>
        <begin position="61"/>
        <end position="80"/>
    </location>
</feature>
<organism evidence="3 4">
    <name type="scientific">Tessaracoccus antarcticus</name>
    <dbReference type="NCBI Taxonomy" id="2479848"/>
    <lineage>
        <taxon>Bacteria</taxon>
        <taxon>Bacillati</taxon>
        <taxon>Actinomycetota</taxon>
        <taxon>Actinomycetes</taxon>
        <taxon>Propionibacteriales</taxon>
        <taxon>Propionibacteriaceae</taxon>
        <taxon>Tessaracoccus</taxon>
    </lineage>
</organism>
<evidence type="ECO:0000256" key="1">
    <source>
        <dbReference type="SAM" id="Phobius"/>
    </source>
</evidence>
<feature type="domain" description="Sulfatase N-terminal" evidence="2">
    <location>
        <begin position="301"/>
        <end position="473"/>
    </location>
</feature>
<sequence>MQAARGILLTGLAATLLWCALTLPSAVHQVEPATFARLPLEAVGLLALLVVLPGRASRTRAVVAVVAGVLLAGLSVLRLLDMGFLEALGRPFNPVVDWGNIASGATLVLDAVGRAAGLGLLALTGVVILGLFVAMPLAVARIAGSASRHRFTARRVTVVLAGIWLVLALGGVKVGGAPLASSDASQYAYRQVAAIPQGLRDQREFSAAAAQDPLRSMLSDQLLAGLRGKDVLFVFVESYGRVALEDPELSGGIRELLTSEGGSLRARGFASRSAFLTSPTVGGTSWLAHSTLQSGLWVDSTQRYDVLLDSDRLTLSHAFARAGWRTVVDVPANTADWRRRSFYHWDQLYDSRNVGYTGPRFGYPTIPDQYTLEALHRLELATADRQPIMAEVDLVSSHAPWAPLPQLVPQEEIGDGSVYGAMPQRTAPSGVAATRAAYAHSIEYSLASVFSFLEAHGDDDTVVVVMGDHQPATIVTGTDRGHDVPITIIARDPAVLEQIDEWGWDEGLIPAPDAPLWRMDSVRDRFLDAFHS</sequence>
<keyword evidence="1" id="KW-0472">Membrane</keyword>
<feature type="transmembrane region" description="Helical" evidence="1">
    <location>
        <begin position="36"/>
        <end position="54"/>
    </location>
</feature>
<name>A0A3M0GA97_9ACTN</name>
<dbReference type="SUPFAM" id="SSF53649">
    <property type="entry name" value="Alkaline phosphatase-like"/>
    <property type="match status" value="1"/>
</dbReference>
<dbReference type="OrthoDB" id="1376015at2"/>
<comment type="caution">
    <text evidence="3">The sequence shown here is derived from an EMBL/GenBank/DDBJ whole genome shotgun (WGS) entry which is preliminary data.</text>
</comment>
<reference evidence="3 4" key="1">
    <citation type="submission" date="2018-10" db="EMBL/GenBank/DDBJ databases">
        <title>Tessaracoccus antarcticuss sp. nov., isolated from sediment.</title>
        <authorList>
            <person name="Zhou L.Y."/>
            <person name="Du Z.J."/>
        </authorList>
    </citation>
    <scope>NUCLEOTIDE SEQUENCE [LARGE SCALE GENOMIC DNA]</scope>
    <source>
        <strain evidence="3 4">JDX10</strain>
    </source>
</reference>
<keyword evidence="4" id="KW-1185">Reference proteome</keyword>
<evidence type="ECO:0000313" key="4">
    <source>
        <dbReference type="Proteomes" id="UP000275256"/>
    </source>
</evidence>
<dbReference type="RefSeq" id="WP_121899886.1">
    <property type="nucleotide sequence ID" value="NZ_REFW01000001.1"/>
</dbReference>
<protein>
    <recommendedName>
        <fullName evidence="2">Sulfatase N-terminal domain-containing protein</fullName>
    </recommendedName>
</protein>
<dbReference type="Pfam" id="PF00884">
    <property type="entry name" value="Sulfatase"/>
    <property type="match status" value="1"/>
</dbReference>
<keyword evidence="1" id="KW-0812">Transmembrane</keyword>
<dbReference type="Proteomes" id="UP000275256">
    <property type="component" value="Unassembled WGS sequence"/>
</dbReference>
<dbReference type="Gene3D" id="3.40.720.10">
    <property type="entry name" value="Alkaline Phosphatase, subunit A"/>
    <property type="match status" value="1"/>
</dbReference>
<feature type="transmembrane region" description="Helical" evidence="1">
    <location>
        <begin position="116"/>
        <end position="140"/>
    </location>
</feature>
<evidence type="ECO:0000313" key="3">
    <source>
        <dbReference type="EMBL" id="RMB61338.1"/>
    </source>
</evidence>
<dbReference type="InterPro" id="IPR000917">
    <property type="entry name" value="Sulfatase_N"/>
</dbReference>
<accession>A0A3M0GA97</accession>
<feature type="transmembrane region" description="Helical" evidence="1">
    <location>
        <begin position="152"/>
        <end position="172"/>
    </location>
</feature>
<evidence type="ECO:0000259" key="2">
    <source>
        <dbReference type="Pfam" id="PF00884"/>
    </source>
</evidence>
<dbReference type="InterPro" id="IPR017850">
    <property type="entry name" value="Alkaline_phosphatase_core_sf"/>
</dbReference>
<gene>
    <name evidence="3" type="ORF">EAX62_01360</name>
</gene>
<proteinExistence type="predicted"/>
<dbReference type="EMBL" id="REFW01000001">
    <property type="protein sequence ID" value="RMB61338.1"/>
    <property type="molecule type" value="Genomic_DNA"/>
</dbReference>